<evidence type="ECO:0000313" key="1">
    <source>
        <dbReference type="EMBL" id="CQR73448.1"/>
    </source>
</evidence>
<dbReference type="AlphaFoldDB" id="A0A0U1L187"/>
<proteinExistence type="predicted"/>
<evidence type="ECO:0000313" key="2">
    <source>
        <dbReference type="Proteomes" id="UP000049855"/>
    </source>
</evidence>
<reference evidence="2" key="1">
    <citation type="submission" date="2015-03" db="EMBL/GenBank/DDBJ databases">
        <authorList>
            <person name="Nijsse Bart"/>
        </authorList>
    </citation>
    <scope>NUCLEOTIDE SEQUENCE [LARGE SCALE GENOMIC DNA]</scope>
</reference>
<accession>A0A0U1L187</accession>
<keyword evidence="2" id="KW-1185">Reference proteome</keyword>
<name>A0A0U1L187_9FIRM</name>
<gene>
    <name evidence="1" type="ORF">SpAn4DRAFT_2680</name>
</gene>
<sequence length="66" mass="7285">MQELKAIAETFNTVHNPQLARAVVDKINNTIQAYDPTGSSYPLLEETNSGKYSVAQSPKKFSSLLE</sequence>
<dbReference type="Proteomes" id="UP000049855">
    <property type="component" value="Unassembled WGS sequence"/>
</dbReference>
<organism evidence="1 2">
    <name type="scientific">Sporomusa ovata</name>
    <dbReference type="NCBI Taxonomy" id="2378"/>
    <lineage>
        <taxon>Bacteria</taxon>
        <taxon>Bacillati</taxon>
        <taxon>Bacillota</taxon>
        <taxon>Negativicutes</taxon>
        <taxon>Selenomonadales</taxon>
        <taxon>Sporomusaceae</taxon>
        <taxon>Sporomusa</taxon>
    </lineage>
</organism>
<dbReference type="EMBL" id="CTRP01000012">
    <property type="protein sequence ID" value="CQR73448.1"/>
    <property type="molecule type" value="Genomic_DNA"/>
</dbReference>
<protein>
    <submittedName>
        <fullName evidence="1">Uncharacterized protein</fullName>
    </submittedName>
</protein>